<feature type="region of interest" description="Disordered" evidence="1">
    <location>
        <begin position="109"/>
        <end position="143"/>
    </location>
</feature>
<dbReference type="Proteomes" id="UP001152795">
    <property type="component" value="Unassembled WGS sequence"/>
</dbReference>
<dbReference type="AlphaFoldDB" id="A0A7D9HQM9"/>
<protein>
    <submittedName>
        <fullName evidence="2">Uncharacterized protein</fullName>
    </submittedName>
</protein>
<dbReference type="OrthoDB" id="5960386at2759"/>
<evidence type="ECO:0000313" key="3">
    <source>
        <dbReference type="Proteomes" id="UP001152795"/>
    </source>
</evidence>
<feature type="compositionally biased region" description="Basic residues" evidence="1">
    <location>
        <begin position="44"/>
        <end position="53"/>
    </location>
</feature>
<evidence type="ECO:0000313" key="2">
    <source>
        <dbReference type="EMBL" id="CAB3991115.1"/>
    </source>
</evidence>
<feature type="compositionally biased region" description="Basic and acidic residues" evidence="1">
    <location>
        <begin position="131"/>
        <end position="143"/>
    </location>
</feature>
<accession>A0A7D9HQM9</accession>
<feature type="compositionally biased region" description="Low complexity" evidence="1">
    <location>
        <begin position="24"/>
        <end position="36"/>
    </location>
</feature>
<feature type="compositionally biased region" description="Basic and acidic residues" evidence="1">
    <location>
        <begin position="1"/>
        <end position="22"/>
    </location>
</feature>
<dbReference type="EMBL" id="CACRXK020001790">
    <property type="protein sequence ID" value="CAB3991115.1"/>
    <property type="molecule type" value="Genomic_DNA"/>
</dbReference>
<keyword evidence="3" id="KW-1185">Reference proteome</keyword>
<reference evidence="2" key="1">
    <citation type="submission" date="2020-04" db="EMBL/GenBank/DDBJ databases">
        <authorList>
            <person name="Alioto T."/>
            <person name="Alioto T."/>
            <person name="Gomez Garrido J."/>
        </authorList>
    </citation>
    <scope>NUCLEOTIDE SEQUENCE</scope>
    <source>
        <strain evidence="2">A484AB</strain>
    </source>
</reference>
<comment type="caution">
    <text evidence="2">The sequence shown here is derived from an EMBL/GenBank/DDBJ whole genome shotgun (WGS) entry which is preliminary data.</text>
</comment>
<proteinExistence type="predicted"/>
<sequence length="143" mass="16421">MEKVQEMENGRNEEVSNGKDVEDVAAVDADLISVSGKNKEGSSKGKHRTKHKCPYSSCSVNIVHLPRHMRHIHKWDEKDSIGVLGYVQEVWDTFVGALEKGKCYRERNEINKRNDSSTNEYDVNKATQRRCHQEARGQKKNDH</sequence>
<feature type="region of interest" description="Disordered" evidence="1">
    <location>
        <begin position="1"/>
        <end position="53"/>
    </location>
</feature>
<gene>
    <name evidence="2" type="ORF">PACLA_8A051859</name>
</gene>
<evidence type="ECO:0000256" key="1">
    <source>
        <dbReference type="SAM" id="MobiDB-lite"/>
    </source>
</evidence>
<organism evidence="2 3">
    <name type="scientific">Paramuricea clavata</name>
    <name type="common">Red gorgonian</name>
    <name type="synonym">Violescent sea-whip</name>
    <dbReference type="NCBI Taxonomy" id="317549"/>
    <lineage>
        <taxon>Eukaryota</taxon>
        <taxon>Metazoa</taxon>
        <taxon>Cnidaria</taxon>
        <taxon>Anthozoa</taxon>
        <taxon>Octocorallia</taxon>
        <taxon>Malacalcyonacea</taxon>
        <taxon>Plexauridae</taxon>
        <taxon>Paramuricea</taxon>
    </lineage>
</organism>
<name>A0A7D9HQM9_PARCT</name>